<comment type="function">
    <text evidence="7">Catalyzes the transfer of the diacylglyceryl group from phosphatidylglycerol to the sulfhydryl group of the N-terminal cysteine of a prolipoprotein, the first step in the formation of mature lipoproteins.</text>
</comment>
<proteinExistence type="inferred from homology"/>
<sequence>MDRVAFSIFGIDIMWYGILITLGVILGYVVAVKLAKMENISENTILDILVWALPLAIVGARAYYVIFEWDYYSKNLGEIIDIRGGGLAIYGGIIAAVTTCYVICKKKNLKFLKMLDIFMPAIALGQAVGRWGNFINKEAYGTPTNLPWAITIDGTKVHPTFLYESLGDFLIFLLLVYIFKNRKKFNGQITSLYMILYGILRFFVEGLRTDSLYIGALRVSQLVSIAIIIAGVILQIKYKKQIIKSDEK</sequence>
<dbReference type="UniPathway" id="UPA00664"/>
<dbReference type="Pfam" id="PF01790">
    <property type="entry name" value="LGT"/>
    <property type="match status" value="1"/>
</dbReference>
<dbReference type="EC" id="2.5.1.145" evidence="7"/>
<gene>
    <name evidence="7" type="primary">lgt</name>
    <name evidence="8" type="ORF">B9N56_04360</name>
</gene>
<evidence type="ECO:0000256" key="1">
    <source>
        <dbReference type="ARBA" id="ARBA00007150"/>
    </source>
</evidence>
<evidence type="ECO:0000256" key="6">
    <source>
        <dbReference type="ARBA" id="ARBA00023136"/>
    </source>
</evidence>
<feature type="transmembrane region" description="Helical" evidence="7">
    <location>
        <begin position="213"/>
        <end position="234"/>
    </location>
</feature>
<keyword evidence="4 7" id="KW-0812">Transmembrane</keyword>
<keyword evidence="6 7" id="KW-0472">Membrane</keyword>
<dbReference type="HAMAP" id="MF_01147">
    <property type="entry name" value="Lgt"/>
    <property type="match status" value="1"/>
</dbReference>
<feature type="transmembrane region" description="Helical" evidence="7">
    <location>
        <begin position="13"/>
        <end position="32"/>
    </location>
</feature>
<feature type="transmembrane region" description="Helical" evidence="7">
    <location>
        <begin position="44"/>
        <end position="67"/>
    </location>
</feature>
<name>A0A133MYM6_FINMA</name>
<comment type="catalytic activity">
    <reaction evidence="7">
        <text>L-cysteinyl-[prolipoprotein] + a 1,2-diacyl-sn-glycero-3-phospho-(1'-sn-glycerol) = an S-1,2-diacyl-sn-glyceryl-L-cysteinyl-[prolipoprotein] + sn-glycerol 1-phosphate + H(+)</text>
        <dbReference type="Rhea" id="RHEA:56712"/>
        <dbReference type="Rhea" id="RHEA-COMP:14679"/>
        <dbReference type="Rhea" id="RHEA-COMP:14680"/>
        <dbReference type="ChEBI" id="CHEBI:15378"/>
        <dbReference type="ChEBI" id="CHEBI:29950"/>
        <dbReference type="ChEBI" id="CHEBI:57685"/>
        <dbReference type="ChEBI" id="CHEBI:64716"/>
        <dbReference type="ChEBI" id="CHEBI:140658"/>
        <dbReference type="EC" id="2.5.1.145"/>
    </reaction>
</comment>
<evidence type="ECO:0000256" key="7">
    <source>
        <dbReference type="HAMAP-Rule" id="MF_01147"/>
    </source>
</evidence>
<dbReference type="PROSITE" id="PS01311">
    <property type="entry name" value="LGT"/>
    <property type="match status" value="1"/>
</dbReference>
<comment type="similarity">
    <text evidence="1 7">Belongs to the Lgt family.</text>
</comment>
<dbReference type="EMBL" id="NDYI01000011">
    <property type="protein sequence ID" value="OXZ38247.1"/>
    <property type="molecule type" value="Genomic_DNA"/>
</dbReference>
<dbReference type="RefSeq" id="WP_002837900.1">
    <property type="nucleotide sequence ID" value="NZ_CAMYDD010000019.1"/>
</dbReference>
<dbReference type="GO" id="GO:0042158">
    <property type="term" value="P:lipoprotein biosynthetic process"/>
    <property type="evidence" value="ECO:0007669"/>
    <property type="project" value="UniProtKB-UniRule"/>
</dbReference>
<keyword evidence="3 7" id="KW-0808">Transferase</keyword>
<dbReference type="GO" id="GO:0005886">
    <property type="term" value="C:plasma membrane"/>
    <property type="evidence" value="ECO:0007669"/>
    <property type="project" value="UniProtKB-SubCell"/>
</dbReference>
<feature type="transmembrane region" description="Helical" evidence="7">
    <location>
        <begin position="191"/>
        <end position="207"/>
    </location>
</feature>
<evidence type="ECO:0000313" key="8">
    <source>
        <dbReference type="EMBL" id="OXZ38247.1"/>
    </source>
</evidence>
<dbReference type="AlphaFoldDB" id="A0A133MYM6"/>
<dbReference type="GO" id="GO:0008961">
    <property type="term" value="F:phosphatidylglycerol-prolipoprotein diacylglyceryl transferase activity"/>
    <property type="evidence" value="ECO:0007669"/>
    <property type="project" value="UniProtKB-UniRule"/>
</dbReference>
<keyword evidence="2 7" id="KW-1003">Cell membrane</keyword>
<evidence type="ECO:0000256" key="3">
    <source>
        <dbReference type="ARBA" id="ARBA00022679"/>
    </source>
</evidence>
<evidence type="ECO:0000256" key="2">
    <source>
        <dbReference type="ARBA" id="ARBA00022475"/>
    </source>
</evidence>
<keyword evidence="5 7" id="KW-1133">Transmembrane helix</keyword>
<dbReference type="PANTHER" id="PTHR30589:SF0">
    <property type="entry name" value="PHOSPHATIDYLGLYCEROL--PROLIPOPROTEIN DIACYLGLYCERYL TRANSFERASE"/>
    <property type="match status" value="1"/>
</dbReference>
<reference evidence="9" key="1">
    <citation type="submission" date="2017-04" db="EMBL/GenBank/DDBJ databases">
        <title>Finegoldia magna isolated from orthopedic joint implant-associated infections.</title>
        <authorList>
            <person name="Bjorklund S."/>
            <person name="Bruggemann H."/>
            <person name="Jensen A."/>
            <person name="Hellmark B."/>
            <person name="Soderquist B."/>
        </authorList>
    </citation>
    <scope>NUCLEOTIDE SEQUENCE [LARGE SCALE GENOMIC DNA]</scope>
    <source>
        <strain evidence="9">08T492</strain>
    </source>
</reference>
<evidence type="ECO:0000256" key="5">
    <source>
        <dbReference type="ARBA" id="ARBA00022989"/>
    </source>
</evidence>
<protein>
    <recommendedName>
        <fullName evidence="7">Phosphatidylglycerol--prolipoprotein diacylglyceryl transferase</fullName>
        <ecNumber evidence="7">2.5.1.145</ecNumber>
    </recommendedName>
</protein>
<feature type="transmembrane region" description="Helical" evidence="7">
    <location>
        <begin position="87"/>
        <end position="104"/>
    </location>
</feature>
<dbReference type="NCBIfam" id="TIGR00544">
    <property type="entry name" value="lgt"/>
    <property type="match status" value="1"/>
</dbReference>
<comment type="pathway">
    <text evidence="7">Protein modification; lipoprotein biosynthesis (diacylglyceryl transfer).</text>
</comment>
<organism evidence="8 9">
    <name type="scientific">Finegoldia magna</name>
    <name type="common">Peptostreptococcus magnus</name>
    <dbReference type="NCBI Taxonomy" id="1260"/>
    <lineage>
        <taxon>Bacteria</taxon>
        <taxon>Bacillati</taxon>
        <taxon>Bacillota</taxon>
        <taxon>Tissierellia</taxon>
        <taxon>Tissierellales</taxon>
        <taxon>Peptoniphilaceae</taxon>
        <taxon>Finegoldia</taxon>
    </lineage>
</organism>
<dbReference type="InterPro" id="IPR001640">
    <property type="entry name" value="Lgt"/>
</dbReference>
<accession>A0A133MYM6</accession>
<feature type="binding site" evidence="7">
    <location>
        <position position="130"/>
    </location>
    <ligand>
        <name>a 1,2-diacyl-sn-glycero-3-phospho-(1'-sn-glycerol)</name>
        <dbReference type="ChEBI" id="CHEBI:64716"/>
    </ligand>
</feature>
<evidence type="ECO:0000256" key="4">
    <source>
        <dbReference type="ARBA" id="ARBA00022692"/>
    </source>
</evidence>
<evidence type="ECO:0000313" key="9">
    <source>
        <dbReference type="Proteomes" id="UP000215361"/>
    </source>
</evidence>
<keyword evidence="8" id="KW-0449">Lipoprotein</keyword>
<dbReference type="PANTHER" id="PTHR30589">
    <property type="entry name" value="PROLIPOPROTEIN DIACYLGLYCERYL TRANSFERASE"/>
    <property type="match status" value="1"/>
</dbReference>
<dbReference type="Proteomes" id="UP000215361">
    <property type="component" value="Unassembled WGS sequence"/>
</dbReference>
<comment type="caution">
    <text evidence="8">The sequence shown here is derived from an EMBL/GenBank/DDBJ whole genome shotgun (WGS) entry which is preliminary data.</text>
</comment>
<comment type="subcellular location">
    <subcellularLocation>
        <location evidence="7">Cell membrane</location>
        <topology evidence="7">Multi-pass membrane protein</topology>
    </subcellularLocation>
</comment>